<name>A0A5C3LZE2_9AGAR</name>
<dbReference type="EMBL" id="ML213606">
    <property type="protein sequence ID" value="TFK37783.1"/>
    <property type="molecule type" value="Genomic_DNA"/>
</dbReference>
<sequence length="226" mass="25014">MKGGEGEERDECEEANGIAVPMKREAVKGLEERRNRGESEQTEDEALVTSGEESWFPDETLQLLQHLIGLRQTPDGDGCIEGGLEMEYRYGEVRERTLMVLLVVDQERKEGGEEGNEESSTMCACSPGGRERGVVLPMVFFIVATDCEDDDDGYKPWKVEAFIAGRKLHDILEKGPMSSGCCKTSNSVAMCVYDVESKSLSFLFTSNPIASSLFITSYTRLLVTDA</sequence>
<evidence type="ECO:0000313" key="3">
    <source>
        <dbReference type="Proteomes" id="UP000308652"/>
    </source>
</evidence>
<feature type="region of interest" description="Disordered" evidence="1">
    <location>
        <begin position="1"/>
        <end position="51"/>
    </location>
</feature>
<gene>
    <name evidence="2" type="ORF">BDQ12DRAFT_723861</name>
</gene>
<evidence type="ECO:0000256" key="1">
    <source>
        <dbReference type="SAM" id="MobiDB-lite"/>
    </source>
</evidence>
<reference evidence="2 3" key="1">
    <citation type="journal article" date="2019" name="Nat. Ecol. Evol.">
        <title>Megaphylogeny resolves global patterns of mushroom evolution.</title>
        <authorList>
            <person name="Varga T."/>
            <person name="Krizsan K."/>
            <person name="Foldi C."/>
            <person name="Dima B."/>
            <person name="Sanchez-Garcia M."/>
            <person name="Sanchez-Ramirez S."/>
            <person name="Szollosi G.J."/>
            <person name="Szarkandi J.G."/>
            <person name="Papp V."/>
            <person name="Albert L."/>
            <person name="Andreopoulos W."/>
            <person name="Angelini C."/>
            <person name="Antonin V."/>
            <person name="Barry K.W."/>
            <person name="Bougher N.L."/>
            <person name="Buchanan P."/>
            <person name="Buyck B."/>
            <person name="Bense V."/>
            <person name="Catcheside P."/>
            <person name="Chovatia M."/>
            <person name="Cooper J."/>
            <person name="Damon W."/>
            <person name="Desjardin D."/>
            <person name="Finy P."/>
            <person name="Geml J."/>
            <person name="Haridas S."/>
            <person name="Hughes K."/>
            <person name="Justo A."/>
            <person name="Karasinski D."/>
            <person name="Kautmanova I."/>
            <person name="Kiss B."/>
            <person name="Kocsube S."/>
            <person name="Kotiranta H."/>
            <person name="LaButti K.M."/>
            <person name="Lechner B.E."/>
            <person name="Liimatainen K."/>
            <person name="Lipzen A."/>
            <person name="Lukacs Z."/>
            <person name="Mihaltcheva S."/>
            <person name="Morgado L.N."/>
            <person name="Niskanen T."/>
            <person name="Noordeloos M.E."/>
            <person name="Ohm R.A."/>
            <person name="Ortiz-Santana B."/>
            <person name="Ovrebo C."/>
            <person name="Racz N."/>
            <person name="Riley R."/>
            <person name="Savchenko A."/>
            <person name="Shiryaev A."/>
            <person name="Soop K."/>
            <person name="Spirin V."/>
            <person name="Szebenyi C."/>
            <person name="Tomsovsky M."/>
            <person name="Tulloss R.E."/>
            <person name="Uehling J."/>
            <person name="Grigoriev I.V."/>
            <person name="Vagvolgyi C."/>
            <person name="Papp T."/>
            <person name="Martin F.M."/>
            <person name="Miettinen O."/>
            <person name="Hibbett D.S."/>
            <person name="Nagy L.G."/>
        </authorList>
    </citation>
    <scope>NUCLEOTIDE SEQUENCE [LARGE SCALE GENOMIC DNA]</scope>
    <source>
        <strain evidence="2 3">CBS 166.37</strain>
    </source>
</reference>
<accession>A0A5C3LZE2</accession>
<organism evidence="2 3">
    <name type="scientific">Crucibulum laeve</name>
    <dbReference type="NCBI Taxonomy" id="68775"/>
    <lineage>
        <taxon>Eukaryota</taxon>
        <taxon>Fungi</taxon>
        <taxon>Dikarya</taxon>
        <taxon>Basidiomycota</taxon>
        <taxon>Agaricomycotina</taxon>
        <taxon>Agaricomycetes</taxon>
        <taxon>Agaricomycetidae</taxon>
        <taxon>Agaricales</taxon>
        <taxon>Agaricineae</taxon>
        <taxon>Nidulariaceae</taxon>
        <taxon>Crucibulum</taxon>
    </lineage>
</organism>
<dbReference type="AlphaFoldDB" id="A0A5C3LZE2"/>
<protein>
    <submittedName>
        <fullName evidence="2">Uncharacterized protein</fullName>
    </submittedName>
</protein>
<feature type="compositionally biased region" description="Basic and acidic residues" evidence="1">
    <location>
        <begin position="22"/>
        <end position="39"/>
    </location>
</feature>
<keyword evidence="3" id="KW-1185">Reference proteome</keyword>
<dbReference type="Proteomes" id="UP000308652">
    <property type="component" value="Unassembled WGS sequence"/>
</dbReference>
<proteinExistence type="predicted"/>
<evidence type="ECO:0000313" key="2">
    <source>
        <dbReference type="EMBL" id="TFK37783.1"/>
    </source>
</evidence>